<keyword evidence="2" id="KW-1185">Reference proteome</keyword>
<dbReference type="EMBL" id="CP036276">
    <property type="protein sequence ID" value="QDU43726.1"/>
    <property type="molecule type" value="Genomic_DNA"/>
</dbReference>
<organism evidence="1 2">
    <name type="scientific">Symmachiella dynata</name>
    <dbReference type="NCBI Taxonomy" id="2527995"/>
    <lineage>
        <taxon>Bacteria</taxon>
        <taxon>Pseudomonadati</taxon>
        <taxon>Planctomycetota</taxon>
        <taxon>Planctomycetia</taxon>
        <taxon>Planctomycetales</taxon>
        <taxon>Planctomycetaceae</taxon>
        <taxon>Symmachiella</taxon>
    </lineage>
</organism>
<gene>
    <name evidence="1" type="ORF">Mal52_22020</name>
</gene>
<accession>A0A517ZMM2</accession>
<dbReference type="KEGG" id="sdyn:Mal52_22020"/>
<evidence type="ECO:0000313" key="2">
    <source>
        <dbReference type="Proteomes" id="UP000319383"/>
    </source>
</evidence>
<dbReference type="Proteomes" id="UP000319383">
    <property type="component" value="Chromosome"/>
</dbReference>
<evidence type="ECO:0000313" key="1">
    <source>
        <dbReference type="EMBL" id="QDU43726.1"/>
    </source>
</evidence>
<proteinExistence type="predicted"/>
<name>A0A517ZMM2_9PLAN</name>
<reference evidence="1 2" key="1">
    <citation type="submission" date="2019-02" db="EMBL/GenBank/DDBJ databases">
        <title>Deep-cultivation of Planctomycetes and their phenomic and genomic characterization uncovers novel biology.</title>
        <authorList>
            <person name="Wiegand S."/>
            <person name="Jogler M."/>
            <person name="Boedeker C."/>
            <person name="Pinto D."/>
            <person name="Vollmers J."/>
            <person name="Rivas-Marin E."/>
            <person name="Kohn T."/>
            <person name="Peeters S.H."/>
            <person name="Heuer A."/>
            <person name="Rast P."/>
            <person name="Oberbeckmann S."/>
            <person name="Bunk B."/>
            <person name="Jeske O."/>
            <person name="Meyerdierks A."/>
            <person name="Storesund J.E."/>
            <person name="Kallscheuer N."/>
            <person name="Luecker S."/>
            <person name="Lage O.M."/>
            <person name="Pohl T."/>
            <person name="Merkel B.J."/>
            <person name="Hornburger P."/>
            <person name="Mueller R.-W."/>
            <person name="Bruemmer F."/>
            <person name="Labrenz M."/>
            <person name="Spormann A.M."/>
            <person name="Op den Camp H."/>
            <person name="Overmann J."/>
            <person name="Amann R."/>
            <person name="Jetten M.S.M."/>
            <person name="Mascher T."/>
            <person name="Medema M.H."/>
            <person name="Devos D.P."/>
            <person name="Kaster A.-K."/>
            <person name="Ovreas L."/>
            <person name="Rohde M."/>
            <person name="Galperin M.Y."/>
            <person name="Jogler C."/>
        </authorList>
    </citation>
    <scope>NUCLEOTIDE SEQUENCE [LARGE SCALE GENOMIC DNA]</scope>
    <source>
        <strain evidence="1 2">Mal52</strain>
    </source>
</reference>
<sequence>MVTALGVAVLSIEEVGGGWFGGGVYATTISIDCASIIQFKSDWAEALRWIAEWRERRVGQSGDVTFLVRSETTAGSMGAFKAFIGEQLLNNPLPPTELQGHRVDVALFLLPEMEQYLDLIVYPNGN</sequence>
<dbReference type="AlphaFoldDB" id="A0A517ZMM2"/>
<protein>
    <submittedName>
        <fullName evidence="1">Uncharacterized protein</fullName>
    </submittedName>
</protein>